<dbReference type="Proteomes" id="UP001628193">
    <property type="component" value="Unassembled WGS sequence"/>
</dbReference>
<proteinExistence type="predicted"/>
<evidence type="ECO:0000256" key="5">
    <source>
        <dbReference type="ARBA" id="ARBA00022692"/>
    </source>
</evidence>
<dbReference type="Gene3D" id="2.30.30.830">
    <property type="match status" value="1"/>
</dbReference>
<evidence type="ECO:0000259" key="9">
    <source>
        <dbReference type="Pfam" id="PF11356"/>
    </source>
</evidence>
<keyword evidence="2" id="KW-0813">Transport</keyword>
<evidence type="ECO:0000256" key="2">
    <source>
        <dbReference type="ARBA" id="ARBA00022448"/>
    </source>
</evidence>
<keyword evidence="11" id="KW-1185">Reference proteome</keyword>
<feature type="domain" description="Type II secretion system protein GspC N-terminal" evidence="9">
    <location>
        <begin position="6"/>
        <end position="79"/>
    </location>
</feature>
<reference evidence="10 11" key="1">
    <citation type="submission" date="2024-09" db="EMBL/GenBank/DDBJ databases">
        <title>Draft genome sequence of Candidatus Magnetaquicoccaceae bacterium FCR-1.</title>
        <authorList>
            <person name="Shimoshige H."/>
            <person name="Shimamura S."/>
            <person name="Taoka A."/>
            <person name="Kobayashi H."/>
            <person name="Maekawa T."/>
        </authorList>
    </citation>
    <scope>NUCLEOTIDE SEQUENCE [LARGE SCALE GENOMIC DNA]</scope>
    <source>
        <strain evidence="10 11">FCR-1</strain>
    </source>
</reference>
<evidence type="ECO:0000313" key="11">
    <source>
        <dbReference type="Proteomes" id="UP001628193"/>
    </source>
</evidence>
<keyword evidence="6" id="KW-0653">Protein transport</keyword>
<keyword evidence="8" id="KW-0472">Membrane</keyword>
<dbReference type="Gene3D" id="2.30.42.10">
    <property type="match status" value="1"/>
</dbReference>
<gene>
    <name evidence="10" type="primary">epsC_2</name>
    <name evidence="10" type="ORF">SIID45300_02931</name>
</gene>
<evidence type="ECO:0000256" key="6">
    <source>
        <dbReference type="ARBA" id="ARBA00022927"/>
    </source>
</evidence>
<evidence type="ECO:0000256" key="1">
    <source>
        <dbReference type="ARBA" id="ARBA00004533"/>
    </source>
</evidence>
<evidence type="ECO:0000256" key="7">
    <source>
        <dbReference type="ARBA" id="ARBA00022989"/>
    </source>
</evidence>
<accession>A0ABQ0CD05</accession>
<dbReference type="SUPFAM" id="SSF50156">
    <property type="entry name" value="PDZ domain-like"/>
    <property type="match status" value="1"/>
</dbReference>
<keyword evidence="7" id="KW-1133">Transmembrane helix</keyword>
<name>A0ABQ0CD05_9PROT</name>
<evidence type="ECO:0000313" key="10">
    <source>
        <dbReference type="EMBL" id="GAB0058580.1"/>
    </source>
</evidence>
<keyword evidence="3" id="KW-1003">Cell membrane</keyword>
<keyword evidence="5" id="KW-0812">Transmembrane</keyword>
<comment type="caution">
    <text evidence="10">The sequence shown here is derived from an EMBL/GenBank/DDBJ whole genome shotgun (WGS) entry which is preliminary data.</text>
</comment>
<dbReference type="InterPro" id="IPR036034">
    <property type="entry name" value="PDZ_sf"/>
</dbReference>
<organism evidence="10 11">
    <name type="scientific">Candidatus Magnetaquiglobus chichijimensis</name>
    <dbReference type="NCBI Taxonomy" id="3141448"/>
    <lineage>
        <taxon>Bacteria</taxon>
        <taxon>Pseudomonadati</taxon>
        <taxon>Pseudomonadota</taxon>
        <taxon>Magnetococcia</taxon>
        <taxon>Magnetococcales</taxon>
        <taxon>Candidatus Magnetaquicoccaceae</taxon>
        <taxon>Candidatus Magnetaquiglobus</taxon>
    </lineage>
</organism>
<protein>
    <submittedName>
        <fullName evidence="10">Type II secretion system protein C</fullName>
    </submittedName>
</protein>
<dbReference type="InterPro" id="IPR024961">
    <property type="entry name" value="T2SS_GspC_N"/>
</dbReference>
<dbReference type="Pfam" id="PF11356">
    <property type="entry name" value="T2SSC"/>
    <property type="match status" value="1"/>
</dbReference>
<keyword evidence="4" id="KW-0997">Cell inner membrane</keyword>
<evidence type="ECO:0000256" key="3">
    <source>
        <dbReference type="ARBA" id="ARBA00022475"/>
    </source>
</evidence>
<evidence type="ECO:0000256" key="4">
    <source>
        <dbReference type="ARBA" id="ARBA00022519"/>
    </source>
</evidence>
<dbReference type="EMBL" id="BAAFGK010000005">
    <property type="protein sequence ID" value="GAB0058580.1"/>
    <property type="molecule type" value="Genomic_DNA"/>
</dbReference>
<evidence type="ECO:0000256" key="8">
    <source>
        <dbReference type="ARBA" id="ARBA00023136"/>
    </source>
</evidence>
<comment type="subcellular location">
    <subcellularLocation>
        <location evidence="1">Cell inner membrane</location>
    </subcellularLocation>
</comment>
<sequence length="204" mass="22481">MIASEATVIETPVTRLNARLMGILYDSESSVLWRGLIRGEGIPEGSYGVGDRVGPAILVRVSWDRVVLEHQGRLETLLLPKLESGPVVESKTRKQVSGETQALIGTLWNQFEKSPESILENIRIEPVFTNGQFGGVQLFPGRDPNFLQQFGVQPGDVVTWVNGVELTDPMKGMAVLGTLGSAQTMQFTVRRGNESHAFEFSRQK</sequence>